<dbReference type="EMBL" id="MT631574">
    <property type="protein sequence ID" value="QNO54296.1"/>
    <property type="molecule type" value="Genomic_DNA"/>
</dbReference>
<evidence type="ECO:0000256" key="1">
    <source>
        <dbReference type="ARBA" id="ARBA00004906"/>
    </source>
</evidence>
<dbReference type="NCBIfam" id="TIGR03804">
    <property type="entry name" value="para_beta_helix"/>
    <property type="match status" value="5"/>
</dbReference>
<dbReference type="PANTHER" id="PTHR22990">
    <property type="entry name" value="F-BOX ONLY PROTEIN"/>
    <property type="match status" value="1"/>
</dbReference>
<evidence type="ECO:0000256" key="2">
    <source>
        <dbReference type="ARBA" id="ARBA00022737"/>
    </source>
</evidence>
<keyword evidence="4" id="KW-0812">Transmembrane</keyword>
<feature type="domain" description="Periplasmic copper-binding protein NosD beta helix" evidence="5">
    <location>
        <begin position="193"/>
        <end position="382"/>
    </location>
</feature>
<feature type="transmembrane region" description="Helical" evidence="4">
    <location>
        <begin position="426"/>
        <end position="442"/>
    </location>
</feature>
<dbReference type="Gene3D" id="2.160.20.10">
    <property type="entry name" value="Single-stranded right-handed beta-helix, Pectin lyase-like"/>
    <property type="match status" value="1"/>
</dbReference>
<dbReference type="PROSITE" id="PS51257">
    <property type="entry name" value="PROKAR_LIPOPROTEIN"/>
    <property type="match status" value="1"/>
</dbReference>
<evidence type="ECO:0000256" key="3">
    <source>
        <dbReference type="ARBA" id="ARBA00022786"/>
    </source>
</evidence>
<dbReference type="InterPro" id="IPR051550">
    <property type="entry name" value="SCF-Subunits/Alg-Epimerases"/>
</dbReference>
<evidence type="ECO:0000259" key="5">
    <source>
        <dbReference type="Pfam" id="PF05048"/>
    </source>
</evidence>
<accession>A0A7G9Z212</accession>
<dbReference type="AlphaFoldDB" id="A0A7G9Z212"/>
<comment type="pathway">
    <text evidence="1">Protein modification; protein ubiquitination.</text>
</comment>
<dbReference type="SUPFAM" id="SSF51126">
    <property type="entry name" value="Pectin lyase-like"/>
    <property type="match status" value="2"/>
</dbReference>
<dbReference type="InterPro" id="IPR006626">
    <property type="entry name" value="PbH1"/>
</dbReference>
<organism evidence="6">
    <name type="scientific">Candidatus Methanophaga sp. ANME-1 ERB7</name>
    <dbReference type="NCBI Taxonomy" id="2759913"/>
    <lineage>
        <taxon>Archaea</taxon>
        <taxon>Methanobacteriati</taxon>
        <taxon>Methanobacteriota</taxon>
        <taxon>Stenosarchaea group</taxon>
        <taxon>Methanomicrobia</taxon>
        <taxon>Candidatus Methanophagales</taxon>
        <taxon>Candidatus Methanophagaceae</taxon>
        <taxon>Candidatus Methanophaga</taxon>
    </lineage>
</organism>
<proteinExistence type="predicted"/>
<dbReference type="SMART" id="SM00710">
    <property type="entry name" value="PbH1"/>
    <property type="match status" value="9"/>
</dbReference>
<keyword evidence="4" id="KW-0472">Membrane</keyword>
<dbReference type="InterPro" id="IPR011050">
    <property type="entry name" value="Pectin_lyase_fold/virulence"/>
</dbReference>
<keyword evidence="2" id="KW-0677">Repeat</keyword>
<name>A0A7G9Z212_9EURY</name>
<evidence type="ECO:0000256" key="4">
    <source>
        <dbReference type="SAM" id="Phobius"/>
    </source>
</evidence>
<sequence>MESERRKFGMILVFAVLFATLTLISVGCASATTHYVNPDKSIQAAVDAADPGDTIIVMDGTYTENIVIKKSMTIKSENGPTNCIVNAKSAYNHVFEVESDHVTIEGFAIEGATGIGHAGIYLKTNHSNVSNNICSNSWDGILLFFSNNNSMLNNICSNNQWVGIELNFSSKNVILSSSSSNNGLGIGLTESSNENIISNNSCSNNEQGILLDYSNKNIISNNSYSNNKNGILLDSSNKNIISNNSCSNNKWGGIHLFKYSNNNIISNNICSNNGGGIGLLFSSENNIMSNNSCSNNEIGIALDEYSNNNIISNNSYSNNKYGIGLTNNSNNFIYLNNFMWNKRNVLSYNSTNIWRSPAPITYTYEGKEYTNYLGNYWGDYKGKDENSDGIGDTLYIIDEDNEDSYPLIKPTTPTSKPSADIPREEAIIAIAGVLLVVAAYLLRRRK</sequence>
<gene>
    <name evidence="6" type="primary">slgA</name>
    <name evidence="6" type="ORF">FGBIHFOD_00036</name>
</gene>
<dbReference type="InterPro" id="IPR022441">
    <property type="entry name" value="Para_beta_helix_rpt-2"/>
</dbReference>
<reference evidence="6" key="1">
    <citation type="submission" date="2020-06" db="EMBL/GenBank/DDBJ databases">
        <title>Unique genomic features of the anaerobic methanotrophic archaea.</title>
        <authorList>
            <person name="Chadwick G.L."/>
            <person name="Skennerton C.T."/>
            <person name="Laso-Perez R."/>
            <person name="Leu A.O."/>
            <person name="Speth D.R."/>
            <person name="Yu H."/>
            <person name="Morgan-Lang C."/>
            <person name="Hatzenpichler R."/>
            <person name="Goudeau D."/>
            <person name="Malmstrom R."/>
            <person name="Brazelton W.J."/>
            <person name="Woyke T."/>
            <person name="Hallam S.J."/>
            <person name="Tyson G.W."/>
            <person name="Wegener G."/>
            <person name="Boetius A."/>
            <person name="Orphan V."/>
        </authorList>
    </citation>
    <scope>NUCLEOTIDE SEQUENCE</scope>
</reference>
<dbReference type="InterPro" id="IPR007742">
    <property type="entry name" value="NosD_dom"/>
</dbReference>
<keyword evidence="3" id="KW-0833">Ubl conjugation pathway</keyword>
<dbReference type="PANTHER" id="PTHR22990:SF15">
    <property type="entry name" value="F-BOX ONLY PROTEIN 10"/>
    <property type="match status" value="1"/>
</dbReference>
<dbReference type="Pfam" id="PF05048">
    <property type="entry name" value="NosD"/>
    <property type="match status" value="1"/>
</dbReference>
<keyword evidence="4" id="KW-1133">Transmembrane helix</keyword>
<protein>
    <submittedName>
        <fullName evidence="6">Cell surface glycoprotein</fullName>
    </submittedName>
</protein>
<dbReference type="InterPro" id="IPR012334">
    <property type="entry name" value="Pectin_lyas_fold"/>
</dbReference>
<evidence type="ECO:0000313" key="6">
    <source>
        <dbReference type="EMBL" id="QNO54296.1"/>
    </source>
</evidence>